<feature type="transmembrane region" description="Helical" evidence="2">
    <location>
        <begin position="53"/>
        <end position="71"/>
    </location>
</feature>
<evidence type="ECO:0000256" key="2">
    <source>
        <dbReference type="SAM" id="Phobius"/>
    </source>
</evidence>
<proteinExistence type="predicted"/>
<dbReference type="GeneID" id="91108950"/>
<accession>A0A0U5GY65</accession>
<reference evidence="4" key="1">
    <citation type="journal article" date="2016" name="Environ. Microbiol.">
        <title>The complete genome of a viable archaeum isolated from 123-million-year-old rock salt.</title>
        <authorList>
            <person name="Jaakkola S.T."/>
            <person name="Pfeiffer F."/>
            <person name="Ravantti J.J."/>
            <person name="Guo Q."/>
            <person name="Liu Y."/>
            <person name="Chen X."/>
            <person name="Ma H."/>
            <person name="Yang C."/>
            <person name="Oksanen H.M."/>
            <person name="Bamford D.H."/>
        </authorList>
    </citation>
    <scope>NUCLEOTIDE SEQUENCE</scope>
    <source>
        <strain evidence="4">JI20-1</strain>
    </source>
</reference>
<dbReference type="RefSeq" id="WP_059055830.1">
    <property type="nucleotide sequence ID" value="NZ_CEML01000002.1"/>
</dbReference>
<keyword evidence="1" id="KW-0175">Coiled coil</keyword>
<protein>
    <submittedName>
        <fullName evidence="3">Uncharacterized protein</fullName>
    </submittedName>
</protein>
<keyword evidence="4" id="KW-1185">Reference proteome</keyword>
<evidence type="ECO:0000313" key="4">
    <source>
        <dbReference type="Proteomes" id="UP000066737"/>
    </source>
</evidence>
<organism evidence="3 4">
    <name type="scientific">Halobacterium hubeiense</name>
    <dbReference type="NCBI Taxonomy" id="1407499"/>
    <lineage>
        <taxon>Archaea</taxon>
        <taxon>Methanobacteriati</taxon>
        <taxon>Methanobacteriota</taxon>
        <taxon>Stenosarchaea group</taxon>
        <taxon>Halobacteria</taxon>
        <taxon>Halobacteriales</taxon>
        <taxon>Halobacteriaceae</taxon>
        <taxon>Halobacterium</taxon>
    </lineage>
</organism>
<evidence type="ECO:0000256" key="1">
    <source>
        <dbReference type="SAM" id="Coils"/>
    </source>
</evidence>
<evidence type="ECO:0000313" key="3">
    <source>
        <dbReference type="EMBL" id="CQH48961.1"/>
    </source>
</evidence>
<keyword evidence="2" id="KW-1133">Transmembrane helix</keyword>
<dbReference type="KEGG" id="hhb:Hhub_1475"/>
<feature type="coiled-coil region" evidence="1">
    <location>
        <begin position="105"/>
        <end position="132"/>
    </location>
</feature>
<dbReference type="STRING" id="1407499.HHUB_1475"/>
<keyword evidence="2" id="KW-0472">Membrane</keyword>
<dbReference type="EMBL" id="LN831302">
    <property type="protein sequence ID" value="CQH48961.1"/>
    <property type="molecule type" value="Genomic_DNA"/>
</dbReference>
<name>A0A0U5GY65_9EURY</name>
<dbReference type="Proteomes" id="UP000066737">
    <property type="component" value="Chromosome I"/>
</dbReference>
<keyword evidence="2" id="KW-0812">Transmembrane</keyword>
<dbReference type="AlphaFoldDB" id="A0A0U5GY65"/>
<gene>
    <name evidence="3" type="ORF">HHUB_1475</name>
</gene>
<feature type="transmembrane region" description="Helical" evidence="2">
    <location>
        <begin position="12"/>
        <end position="33"/>
    </location>
</feature>
<dbReference type="OrthoDB" id="271237at2157"/>
<sequence length="150" mass="15892">MDAKRAAVHAGKYFLFTSAFAVVGLALVGGGVALGGLEAWDILSADSSATGQALSAAAPGIALAVAGLLVYRFGKAWSLYKTLTAANEDALSDTFDTQHVKSDIVSVLDDRLADMQNDLQSVNRELRKLKDDDAFDFSQSDDAEPPNREP</sequence>